<protein>
    <recommendedName>
        <fullName evidence="5">Tyrosine-protein kinase ephrin type A/B receptor-like domain-containing protein</fullName>
    </recommendedName>
</protein>
<sequence length="383" mass="41999">MKFSKSPYGLFKQVADKYGLASKTIRRIWLRGQETNGVVLHRVRGNKGRARSEAQLDDINAKLNAIPHIEDKDLRSIAKAVDVPLSTLHKYMATGIVKPKGQANTRPKRQIPLPAANLPGIITRNNPQTSPSPPPTLQFESVESLETMDRLPPFAVFQPSELRHIEALEQENERLRQENYQLVQKQHTIARLQSENDTLKSRNAQLTLALRELRVHYNAPKHVKVAMYEGIQPSPVPCPVGMYRIPGNGVTLTECQYCPRGVYGNLPGLTSSACTAPCPKGTLGAKSIDDCKPCPKGTYGMTSGMTTRTCTGPCPYGTYSMTDGLISASSCLSCPSNYRGPNGHRGNNLNFYAAGGYNCDTYYSGTNIVTGRDVVFAQSQDGP</sequence>
<dbReference type="PANTHER" id="PTHR46967">
    <property type="entry name" value="INSULIN-LIKE GROWTH FACTOR BINDING PROTEIN,N-TERMINAL"/>
    <property type="match status" value="1"/>
</dbReference>
<dbReference type="InterPro" id="IPR009030">
    <property type="entry name" value="Growth_fac_rcpt_cys_sf"/>
</dbReference>
<evidence type="ECO:0000313" key="3">
    <source>
        <dbReference type="EMBL" id="OQS03036.1"/>
    </source>
</evidence>
<dbReference type="Gene3D" id="2.10.50.10">
    <property type="entry name" value="Tumor Necrosis Factor Receptor, subunit A, domain 2"/>
    <property type="match status" value="2"/>
</dbReference>
<reference evidence="3 4" key="1">
    <citation type="journal article" date="2014" name="Genome Biol. Evol.">
        <title>The secreted proteins of Achlya hypogyna and Thraustotheca clavata identify the ancestral oomycete secretome and reveal gene acquisitions by horizontal gene transfer.</title>
        <authorList>
            <person name="Misner I."/>
            <person name="Blouin N."/>
            <person name="Leonard G."/>
            <person name="Richards T.A."/>
            <person name="Lane C.E."/>
        </authorList>
    </citation>
    <scope>NUCLEOTIDE SEQUENCE [LARGE SCALE GENOMIC DNA]</scope>
    <source>
        <strain evidence="3 4">ATCC 34112</strain>
    </source>
</reference>
<evidence type="ECO:0000256" key="2">
    <source>
        <dbReference type="SAM" id="MobiDB-lite"/>
    </source>
</evidence>
<evidence type="ECO:0000256" key="1">
    <source>
        <dbReference type="SAM" id="Coils"/>
    </source>
</evidence>
<dbReference type="PANTHER" id="PTHR46967:SF2">
    <property type="entry name" value="SUSHI, VON WILLEBRAND FACTOR TYPE A, EGF AND PENTRAXIN DOMAIN-CONTAINING PROTEIN 1-LIKE"/>
    <property type="match status" value="1"/>
</dbReference>
<keyword evidence="4" id="KW-1185">Reference proteome</keyword>
<evidence type="ECO:0008006" key="5">
    <source>
        <dbReference type="Google" id="ProtNLM"/>
    </source>
</evidence>
<dbReference type="AlphaFoldDB" id="A0A1V9ZYF2"/>
<proteinExistence type="predicted"/>
<dbReference type="SUPFAM" id="SSF57184">
    <property type="entry name" value="Growth factor receptor domain"/>
    <property type="match status" value="1"/>
</dbReference>
<dbReference type="EMBL" id="JNBS01001034">
    <property type="protein sequence ID" value="OQS03036.1"/>
    <property type="molecule type" value="Genomic_DNA"/>
</dbReference>
<name>A0A1V9ZYF2_9STRA</name>
<evidence type="ECO:0000313" key="4">
    <source>
        <dbReference type="Proteomes" id="UP000243217"/>
    </source>
</evidence>
<gene>
    <name evidence="3" type="ORF">THRCLA_04647</name>
</gene>
<dbReference type="Proteomes" id="UP000243217">
    <property type="component" value="Unassembled WGS sequence"/>
</dbReference>
<accession>A0A1V9ZYF2</accession>
<dbReference type="OrthoDB" id="439917at2759"/>
<comment type="caution">
    <text evidence="3">The sequence shown here is derived from an EMBL/GenBank/DDBJ whole genome shotgun (WGS) entry which is preliminary data.</text>
</comment>
<keyword evidence="1" id="KW-0175">Coiled coil</keyword>
<feature type="coiled-coil region" evidence="1">
    <location>
        <begin position="158"/>
        <end position="209"/>
    </location>
</feature>
<feature type="region of interest" description="Disordered" evidence="2">
    <location>
        <begin position="118"/>
        <end position="137"/>
    </location>
</feature>
<organism evidence="3 4">
    <name type="scientific">Thraustotheca clavata</name>
    <dbReference type="NCBI Taxonomy" id="74557"/>
    <lineage>
        <taxon>Eukaryota</taxon>
        <taxon>Sar</taxon>
        <taxon>Stramenopiles</taxon>
        <taxon>Oomycota</taxon>
        <taxon>Saprolegniomycetes</taxon>
        <taxon>Saprolegniales</taxon>
        <taxon>Achlyaceae</taxon>
        <taxon>Thraustotheca</taxon>
    </lineage>
</organism>
<dbReference type="SMART" id="SM01411">
    <property type="entry name" value="Ephrin_rec_like"/>
    <property type="match status" value="2"/>
</dbReference>